<feature type="transmembrane region" description="Helical" evidence="7">
    <location>
        <begin position="86"/>
        <end position="105"/>
    </location>
</feature>
<evidence type="ECO:0000256" key="7">
    <source>
        <dbReference type="SAM" id="Phobius"/>
    </source>
</evidence>
<accession>A0A7W8ZCB1</accession>
<dbReference type="PANTHER" id="PTHR42718:SF47">
    <property type="entry name" value="METHYL VIOLOGEN RESISTANCE PROTEIN SMVA"/>
    <property type="match status" value="1"/>
</dbReference>
<feature type="transmembrane region" description="Helical" evidence="7">
    <location>
        <begin position="483"/>
        <end position="503"/>
    </location>
</feature>
<dbReference type="Gene3D" id="1.20.1250.20">
    <property type="entry name" value="MFS general substrate transporter like domains"/>
    <property type="match status" value="1"/>
</dbReference>
<comment type="caution">
    <text evidence="9">The sequence shown here is derived from an EMBL/GenBank/DDBJ whole genome shotgun (WGS) entry which is preliminary data.</text>
</comment>
<dbReference type="Gene3D" id="1.20.1720.10">
    <property type="entry name" value="Multidrug resistance protein D"/>
    <property type="match status" value="1"/>
</dbReference>
<evidence type="ECO:0000256" key="1">
    <source>
        <dbReference type="ARBA" id="ARBA00004651"/>
    </source>
</evidence>
<feature type="transmembrane region" description="Helical" evidence="7">
    <location>
        <begin position="363"/>
        <end position="389"/>
    </location>
</feature>
<feature type="transmembrane region" description="Helical" evidence="7">
    <location>
        <begin position="21"/>
        <end position="45"/>
    </location>
</feature>
<keyword evidence="6 7" id="KW-0472">Membrane</keyword>
<feature type="domain" description="Major facilitator superfamily (MFS) profile" evidence="8">
    <location>
        <begin position="20"/>
        <end position="511"/>
    </location>
</feature>
<dbReference type="EMBL" id="JACHBR010000002">
    <property type="protein sequence ID" value="MBB5631265.1"/>
    <property type="molecule type" value="Genomic_DNA"/>
</dbReference>
<organism evidence="9 10">
    <name type="scientific">Sphaerisporangium krabiense</name>
    <dbReference type="NCBI Taxonomy" id="763782"/>
    <lineage>
        <taxon>Bacteria</taxon>
        <taxon>Bacillati</taxon>
        <taxon>Actinomycetota</taxon>
        <taxon>Actinomycetes</taxon>
        <taxon>Streptosporangiales</taxon>
        <taxon>Streptosporangiaceae</taxon>
        <taxon>Sphaerisporangium</taxon>
    </lineage>
</organism>
<sequence length="527" mass="53230">MAEPDVTGTTARAGRKEWIGLAVLVLPCLLVSMDLSVLFLALPFISADLTPTGTQQLWMMDIYGFVLAGMLITMGALGDRIGRRRLLIAGAGAFGAASVAAAYSGSAEALIAARALLGLAGATLMPSTMALIRTMFHDPLQRKSAIAIWTGGMTGGAVIGPIVGGFLMEHYWWGSAFLVNVPAMALLLVLGPVLLPEFRVPAPGRFDVSGALLSLAAVIAVIYGVKETAVGGVAPLPLLCLGGGLLLGAVFLHRQRRAAAPLIEPALLRHRTSGTSLAVNIVVMFGFIGGSLHTNQYLQLVLDMRPFAAALWSLAVVPAIVAGVTLSGTLARRTRPGHALAVGLFVAAGGSLLLAALRADSPLWLFVTAVSALASGVLMAATLTADMILTAAPPERAGAASALSETSTEFGGALGMAVLGSVGAAVYGGRMAEPSIQGLSPEAAEAAGGTLAAAVAEAARVSGPAGDALLRAARDAFTQGMNVTAAAGAVVMAAAAVLAMVLLRRVEPGTAARTASSAEPAGPAVRA</sequence>
<dbReference type="PANTHER" id="PTHR42718">
    <property type="entry name" value="MAJOR FACILITATOR SUPERFAMILY MULTIDRUG TRANSPORTER MFSC"/>
    <property type="match status" value="1"/>
</dbReference>
<evidence type="ECO:0000256" key="2">
    <source>
        <dbReference type="ARBA" id="ARBA00022448"/>
    </source>
</evidence>
<keyword evidence="5 7" id="KW-1133">Transmembrane helix</keyword>
<dbReference type="GO" id="GO:0005886">
    <property type="term" value="C:plasma membrane"/>
    <property type="evidence" value="ECO:0007669"/>
    <property type="project" value="UniProtKB-SubCell"/>
</dbReference>
<feature type="transmembrane region" description="Helical" evidence="7">
    <location>
        <begin position="57"/>
        <end position="77"/>
    </location>
</feature>
<reference evidence="9 10" key="1">
    <citation type="submission" date="2020-08" db="EMBL/GenBank/DDBJ databases">
        <title>Sequencing the genomes of 1000 actinobacteria strains.</title>
        <authorList>
            <person name="Klenk H.-P."/>
        </authorList>
    </citation>
    <scope>NUCLEOTIDE SEQUENCE [LARGE SCALE GENOMIC DNA]</scope>
    <source>
        <strain evidence="9 10">DSM 45790</strain>
    </source>
</reference>
<dbReference type="InterPro" id="IPR036259">
    <property type="entry name" value="MFS_trans_sf"/>
</dbReference>
<dbReference type="GO" id="GO:0022857">
    <property type="term" value="F:transmembrane transporter activity"/>
    <property type="evidence" value="ECO:0007669"/>
    <property type="project" value="InterPro"/>
</dbReference>
<gene>
    <name evidence="9" type="ORF">BJ981_007029</name>
</gene>
<dbReference type="InterPro" id="IPR020846">
    <property type="entry name" value="MFS_dom"/>
</dbReference>
<feature type="transmembrane region" description="Helical" evidence="7">
    <location>
        <begin position="410"/>
        <end position="429"/>
    </location>
</feature>
<proteinExistence type="predicted"/>
<evidence type="ECO:0000256" key="4">
    <source>
        <dbReference type="ARBA" id="ARBA00022692"/>
    </source>
</evidence>
<dbReference type="Pfam" id="PF07690">
    <property type="entry name" value="MFS_1"/>
    <property type="match status" value="1"/>
</dbReference>
<keyword evidence="3" id="KW-1003">Cell membrane</keyword>
<dbReference type="RefSeq" id="WP_184617594.1">
    <property type="nucleotide sequence ID" value="NZ_BOOS01000009.1"/>
</dbReference>
<feature type="transmembrane region" description="Helical" evidence="7">
    <location>
        <begin position="111"/>
        <end position="132"/>
    </location>
</feature>
<feature type="transmembrane region" description="Helical" evidence="7">
    <location>
        <begin position="172"/>
        <end position="194"/>
    </location>
</feature>
<dbReference type="PROSITE" id="PS50850">
    <property type="entry name" value="MFS"/>
    <property type="match status" value="1"/>
</dbReference>
<feature type="transmembrane region" description="Helical" evidence="7">
    <location>
        <begin position="144"/>
        <end position="166"/>
    </location>
</feature>
<evidence type="ECO:0000256" key="5">
    <source>
        <dbReference type="ARBA" id="ARBA00022989"/>
    </source>
</evidence>
<evidence type="ECO:0000313" key="9">
    <source>
        <dbReference type="EMBL" id="MBB5631265.1"/>
    </source>
</evidence>
<name>A0A7W8ZCB1_9ACTN</name>
<dbReference type="Proteomes" id="UP000588112">
    <property type="component" value="Unassembled WGS sequence"/>
</dbReference>
<comment type="subcellular location">
    <subcellularLocation>
        <location evidence="1">Cell membrane</location>
        <topology evidence="1">Multi-pass membrane protein</topology>
    </subcellularLocation>
</comment>
<evidence type="ECO:0000256" key="3">
    <source>
        <dbReference type="ARBA" id="ARBA00022475"/>
    </source>
</evidence>
<feature type="transmembrane region" description="Helical" evidence="7">
    <location>
        <begin position="338"/>
        <end position="357"/>
    </location>
</feature>
<evidence type="ECO:0000256" key="6">
    <source>
        <dbReference type="ARBA" id="ARBA00023136"/>
    </source>
</evidence>
<feature type="transmembrane region" description="Helical" evidence="7">
    <location>
        <begin position="273"/>
        <end position="294"/>
    </location>
</feature>
<keyword evidence="2" id="KW-0813">Transport</keyword>
<protein>
    <submittedName>
        <fullName evidence="9">DHA2 family multidrug resistance protein-like MFS transporter</fullName>
    </submittedName>
</protein>
<evidence type="ECO:0000259" key="8">
    <source>
        <dbReference type="PROSITE" id="PS50850"/>
    </source>
</evidence>
<feature type="transmembrane region" description="Helical" evidence="7">
    <location>
        <begin position="306"/>
        <end position="326"/>
    </location>
</feature>
<feature type="transmembrane region" description="Helical" evidence="7">
    <location>
        <begin position="231"/>
        <end position="252"/>
    </location>
</feature>
<keyword evidence="10" id="KW-1185">Reference proteome</keyword>
<dbReference type="InterPro" id="IPR011701">
    <property type="entry name" value="MFS"/>
</dbReference>
<keyword evidence="4 7" id="KW-0812">Transmembrane</keyword>
<evidence type="ECO:0000313" key="10">
    <source>
        <dbReference type="Proteomes" id="UP000588112"/>
    </source>
</evidence>
<dbReference type="AlphaFoldDB" id="A0A7W8ZCB1"/>
<dbReference type="CDD" id="cd17321">
    <property type="entry name" value="MFS_MMR_MDR_like"/>
    <property type="match status" value="1"/>
</dbReference>
<dbReference type="SUPFAM" id="SSF103473">
    <property type="entry name" value="MFS general substrate transporter"/>
    <property type="match status" value="1"/>
</dbReference>
<feature type="transmembrane region" description="Helical" evidence="7">
    <location>
        <begin position="206"/>
        <end position="225"/>
    </location>
</feature>